<comment type="caution">
    <text evidence="4">The sequence shown here is derived from an EMBL/GenBank/DDBJ whole genome shotgun (WGS) entry which is preliminary data.</text>
</comment>
<dbReference type="PANTHER" id="PTHR12346">
    <property type="entry name" value="SIN3B-RELATED"/>
    <property type="match status" value="1"/>
</dbReference>
<organism evidence="4 6">
    <name type="scientific">Orchesella dallaii</name>
    <dbReference type="NCBI Taxonomy" id="48710"/>
    <lineage>
        <taxon>Eukaryota</taxon>
        <taxon>Metazoa</taxon>
        <taxon>Ecdysozoa</taxon>
        <taxon>Arthropoda</taxon>
        <taxon>Hexapoda</taxon>
        <taxon>Collembola</taxon>
        <taxon>Entomobryomorpha</taxon>
        <taxon>Entomobryoidea</taxon>
        <taxon>Orchesellidae</taxon>
        <taxon>Orchesellinae</taxon>
        <taxon>Orchesella</taxon>
    </lineage>
</organism>
<evidence type="ECO:0000313" key="4">
    <source>
        <dbReference type="EMBL" id="CAL8119579.1"/>
    </source>
</evidence>
<dbReference type="EMBL" id="CAXLJM020000061">
    <property type="protein sequence ID" value="CAL8119597.1"/>
    <property type="molecule type" value="Genomic_DNA"/>
</dbReference>
<keyword evidence="2 3" id="KW-0539">Nucleus</keyword>
<dbReference type="InterPro" id="IPR039774">
    <property type="entry name" value="Sin3-like"/>
</dbReference>
<sequence>MNIDNLGEVYAKFQDAFAYLMHMKVRYRQRPQTFNDFLDIMGDFKSNRIDDQGAIDRVAYLFRRDPDMIMGFNMFLPPKYMVVVVNRSNNLVRKIKESMTPSSGNLIDSIYFYRRVALQKARKVHEKITLIKLKKFHRWHSFWLRNNTSENDPTNCER</sequence>
<evidence type="ECO:0000313" key="6">
    <source>
        <dbReference type="Proteomes" id="UP001642540"/>
    </source>
</evidence>
<protein>
    <submittedName>
        <fullName evidence="4">Uncharacterized protein</fullName>
    </submittedName>
</protein>
<evidence type="ECO:0000313" key="5">
    <source>
        <dbReference type="EMBL" id="CAL8119597.1"/>
    </source>
</evidence>
<evidence type="ECO:0000256" key="1">
    <source>
        <dbReference type="ARBA" id="ARBA00004123"/>
    </source>
</evidence>
<dbReference type="InterPro" id="IPR036600">
    <property type="entry name" value="PAH_sf"/>
</dbReference>
<dbReference type="InterPro" id="IPR003822">
    <property type="entry name" value="PAH"/>
</dbReference>
<proteinExistence type="predicted"/>
<evidence type="ECO:0000256" key="2">
    <source>
        <dbReference type="ARBA" id="ARBA00023242"/>
    </source>
</evidence>
<dbReference type="PROSITE" id="PS51477">
    <property type="entry name" value="PAH"/>
    <property type="match status" value="1"/>
</dbReference>
<gene>
    <name evidence="4" type="ORF">ODALV1_LOCUS18619</name>
    <name evidence="5" type="ORF">ODALV1_LOCUS18628</name>
</gene>
<name>A0ABP1R7Y4_9HEXA</name>
<dbReference type="SUPFAM" id="SSF47762">
    <property type="entry name" value="PAH2 domain"/>
    <property type="match status" value="1"/>
</dbReference>
<comment type="subcellular location">
    <subcellularLocation>
        <location evidence="1 3">Nucleus</location>
    </subcellularLocation>
</comment>
<dbReference type="Gene3D" id="1.20.1160.11">
    <property type="entry name" value="Paired amphipathic helix"/>
    <property type="match status" value="1"/>
</dbReference>
<reference evidence="4 6" key="1">
    <citation type="submission" date="2024-08" db="EMBL/GenBank/DDBJ databases">
        <authorList>
            <person name="Cucini C."/>
            <person name="Frati F."/>
        </authorList>
    </citation>
    <scope>NUCLEOTIDE SEQUENCE [LARGE SCALE GENOMIC DNA]</scope>
</reference>
<accession>A0ABP1R7Y4</accession>
<dbReference type="Pfam" id="PF02671">
    <property type="entry name" value="PAH"/>
    <property type="match status" value="1"/>
</dbReference>
<evidence type="ECO:0000256" key="3">
    <source>
        <dbReference type="PROSITE-ProRule" id="PRU00810"/>
    </source>
</evidence>
<dbReference type="EMBL" id="CAXLJM020000061">
    <property type="protein sequence ID" value="CAL8119579.1"/>
    <property type="molecule type" value="Genomic_DNA"/>
</dbReference>
<keyword evidence="6" id="KW-1185">Reference proteome</keyword>
<dbReference type="Proteomes" id="UP001642540">
    <property type="component" value="Unassembled WGS sequence"/>
</dbReference>